<dbReference type="AlphaFoldDB" id="A0A221W6E0"/>
<keyword evidence="4" id="KW-1185">Reference proteome</keyword>
<organism evidence="3 4">
    <name type="scientific">Actinoalloteichus hoggarensis</name>
    <dbReference type="NCBI Taxonomy" id="1470176"/>
    <lineage>
        <taxon>Bacteria</taxon>
        <taxon>Bacillati</taxon>
        <taxon>Actinomycetota</taxon>
        <taxon>Actinomycetes</taxon>
        <taxon>Pseudonocardiales</taxon>
        <taxon>Pseudonocardiaceae</taxon>
        <taxon>Actinoalloteichus</taxon>
    </lineage>
</organism>
<dbReference type="Pfam" id="PF11716">
    <property type="entry name" value="MDMPI_N"/>
    <property type="match status" value="1"/>
</dbReference>
<gene>
    <name evidence="3" type="ORF">AHOG_16755</name>
</gene>
<dbReference type="SUPFAM" id="SSF109854">
    <property type="entry name" value="DinB/YfiT-like putative metalloenzymes"/>
    <property type="match status" value="1"/>
</dbReference>
<dbReference type="InterPro" id="IPR024344">
    <property type="entry name" value="MDMPI_metal-binding"/>
</dbReference>
<dbReference type="Pfam" id="PF07398">
    <property type="entry name" value="MDMPI_C"/>
    <property type="match status" value="1"/>
</dbReference>
<dbReference type="InterPro" id="IPR017517">
    <property type="entry name" value="Maleyloyr_isom"/>
</dbReference>
<feature type="domain" description="Mycothiol-dependent maleylpyruvate isomerase metal-binding" evidence="2">
    <location>
        <begin position="31"/>
        <end position="150"/>
    </location>
</feature>
<dbReference type="Proteomes" id="UP000204221">
    <property type="component" value="Chromosome"/>
</dbReference>
<sequence length="267" mass="29604">MDAAPPRPLLSHPRRGHGRTVRIADYIETLDHEGRLVTEAARPADLDAPVPDCPRWLVRDLLRHLGAVHRWATAFVAEGRDQPVALPTPPAMSDDALLPWLRDGLDRLVTTLRAAPPDLACWTFLPAPSPSIFWARRQAYETAVHRVDVEKARGLPISPLDPEFAAGGIDELLTGFHARQRSPVRTDSPKTLRVRVTDVAEADWIVRLSDEPPRTVRVSADPPAADCVYEGPAATLYLVLWNRLPPEAVRITGDVSLAHRWRALTSD</sequence>
<accession>A0A221W6E0</accession>
<evidence type="ECO:0000313" key="3">
    <source>
        <dbReference type="EMBL" id="ASO20977.1"/>
    </source>
</evidence>
<evidence type="ECO:0000259" key="2">
    <source>
        <dbReference type="Pfam" id="PF11716"/>
    </source>
</evidence>
<proteinExistence type="predicted"/>
<dbReference type="PANTHER" id="PTHR40758:SF1">
    <property type="entry name" value="CONSERVED PROTEIN"/>
    <property type="match status" value="1"/>
</dbReference>
<protein>
    <recommendedName>
        <fullName evidence="5">Mycothiol-dependent maleylpyruvate isomerase metal-binding domain-containing protein</fullName>
    </recommendedName>
</protein>
<dbReference type="KEGG" id="ahg:AHOG_16755"/>
<feature type="domain" description="MDMPI C-terminal" evidence="1">
    <location>
        <begin position="163"/>
        <end position="258"/>
    </location>
</feature>
<dbReference type="GO" id="GO:0046872">
    <property type="term" value="F:metal ion binding"/>
    <property type="evidence" value="ECO:0007669"/>
    <property type="project" value="InterPro"/>
</dbReference>
<dbReference type="InterPro" id="IPR010872">
    <property type="entry name" value="MDMPI_C-term_domain"/>
</dbReference>
<dbReference type="GO" id="GO:0005886">
    <property type="term" value="C:plasma membrane"/>
    <property type="evidence" value="ECO:0007669"/>
    <property type="project" value="TreeGrafter"/>
</dbReference>
<evidence type="ECO:0008006" key="5">
    <source>
        <dbReference type="Google" id="ProtNLM"/>
    </source>
</evidence>
<dbReference type="EMBL" id="CP022521">
    <property type="protein sequence ID" value="ASO20977.1"/>
    <property type="molecule type" value="Genomic_DNA"/>
</dbReference>
<reference evidence="3 4" key="1">
    <citation type="submission" date="2017-07" db="EMBL/GenBank/DDBJ databases">
        <title>Complete genome sequence of Actinoalloteichus hoggarensis DSM 45943, type strain of Actinoalloteichus hoggarensis.</title>
        <authorList>
            <person name="Ruckert C."/>
            <person name="Nouioui I."/>
            <person name="Willmese J."/>
            <person name="van Wezel G."/>
            <person name="Klenk H.-P."/>
            <person name="Kalinowski J."/>
            <person name="Zotchev S.B."/>
        </authorList>
    </citation>
    <scope>NUCLEOTIDE SEQUENCE [LARGE SCALE GENOMIC DNA]</scope>
    <source>
        <strain evidence="3 4">DSM 45943</strain>
    </source>
</reference>
<evidence type="ECO:0000259" key="1">
    <source>
        <dbReference type="Pfam" id="PF07398"/>
    </source>
</evidence>
<dbReference type="InterPro" id="IPR034660">
    <property type="entry name" value="DinB/YfiT-like"/>
</dbReference>
<name>A0A221W6E0_9PSEU</name>
<evidence type="ECO:0000313" key="4">
    <source>
        <dbReference type="Proteomes" id="UP000204221"/>
    </source>
</evidence>
<dbReference type="PANTHER" id="PTHR40758">
    <property type="entry name" value="CONSERVED PROTEIN"/>
    <property type="match status" value="1"/>
</dbReference>
<dbReference type="NCBIfam" id="TIGR03083">
    <property type="entry name" value="maleylpyruvate isomerase family mycothiol-dependent enzyme"/>
    <property type="match status" value="1"/>
</dbReference>